<evidence type="ECO:0000313" key="3">
    <source>
        <dbReference type="Proteomes" id="UP001396334"/>
    </source>
</evidence>
<dbReference type="Proteomes" id="UP001396334">
    <property type="component" value="Unassembled WGS sequence"/>
</dbReference>
<sequence length="113" mass="12728">MVGLIRWEVIYFDSRGKSGRLSAPTTQQSTVSPYEERNKHIDEKSCTCLRTTDNITCHPITDATSKLHPLDAFIISTGLEPERMVFTPQVSDPYAQFAWTTAFGTMIVQEMPS</sequence>
<feature type="compositionally biased region" description="Polar residues" evidence="1">
    <location>
        <begin position="23"/>
        <end position="32"/>
    </location>
</feature>
<evidence type="ECO:0000313" key="2">
    <source>
        <dbReference type="EMBL" id="KAK9031769.1"/>
    </source>
</evidence>
<name>A0ABR2T2Y4_9ROSI</name>
<organism evidence="2 3">
    <name type="scientific">Hibiscus sabdariffa</name>
    <name type="common">roselle</name>
    <dbReference type="NCBI Taxonomy" id="183260"/>
    <lineage>
        <taxon>Eukaryota</taxon>
        <taxon>Viridiplantae</taxon>
        <taxon>Streptophyta</taxon>
        <taxon>Embryophyta</taxon>
        <taxon>Tracheophyta</taxon>
        <taxon>Spermatophyta</taxon>
        <taxon>Magnoliopsida</taxon>
        <taxon>eudicotyledons</taxon>
        <taxon>Gunneridae</taxon>
        <taxon>Pentapetalae</taxon>
        <taxon>rosids</taxon>
        <taxon>malvids</taxon>
        <taxon>Malvales</taxon>
        <taxon>Malvaceae</taxon>
        <taxon>Malvoideae</taxon>
        <taxon>Hibiscus</taxon>
    </lineage>
</organism>
<accession>A0ABR2T2Y4</accession>
<proteinExistence type="predicted"/>
<keyword evidence="3" id="KW-1185">Reference proteome</keyword>
<comment type="caution">
    <text evidence="2">The sequence shown here is derived from an EMBL/GenBank/DDBJ whole genome shotgun (WGS) entry which is preliminary data.</text>
</comment>
<gene>
    <name evidence="2" type="ORF">V6N11_056058</name>
</gene>
<feature type="region of interest" description="Disordered" evidence="1">
    <location>
        <begin position="18"/>
        <end position="37"/>
    </location>
</feature>
<protein>
    <submittedName>
        <fullName evidence="2">Uncharacterized protein</fullName>
    </submittedName>
</protein>
<evidence type="ECO:0000256" key="1">
    <source>
        <dbReference type="SAM" id="MobiDB-lite"/>
    </source>
</evidence>
<reference evidence="2 3" key="1">
    <citation type="journal article" date="2024" name="G3 (Bethesda)">
        <title>Genome assembly of Hibiscus sabdariffa L. provides insights into metabolisms of medicinal natural products.</title>
        <authorList>
            <person name="Kim T."/>
        </authorList>
    </citation>
    <scope>NUCLEOTIDE SEQUENCE [LARGE SCALE GENOMIC DNA]</scope>
    <source>
        <strain evidence="2">TK-2024</strain>
        <tissue evidence="2">Old leaves</tissue>
    </source>
</reference>
<dbReference type="EMBL" id="JBBPBN010000009">
    <property type="protein sequence ID" value="KAK9031769.1"/>
    <property type="molecule type" value="Genomic_DNA"/>
</dbReference>